<keyword evidence="3" id="KW-1185">Reference proteome</keyword>
<feature type="transmembrane region" description="Helical" evidence="1">
    <location>
        <begin position="156"/>
        <end position="175"/>
    </location>
</feature>
<evidence type="ECO:0008006" key="4">
    <source>
        <dbReference type="Google" id="ProtNLM"/>
    </source>
</evidence>
<proteinExistence type="predicted"/>
<gene>
    <name evidence="2" type="ORF">OUZ56_004109</name>
</gene>
<dbReference type="Proteomes" id="UP001234178">
    <property type="component" value="Unassembled WGS sequence"/>
</dbReference>
<organism evidence="2 3">
    <name type="scientific">Daphnia magna</name>
    <dbReference type="NCBI Taxonomy" id="35525"/>
    <lineage>
        <taxon>Eukaryota</taxon>
        <taxon>Metazoa</taxon>
        <taxon>Ecdysozoa</taxon>
        <taxon>Arthropoda</taxon>
        <taxon>Crustacea</taxon>
        <taxon>Branchiopoda</taxon>
        <taxon>Diplostraca</taxon>
        <taxon>Cladocera</taxon>
        <taxon>Anomopoda</taxon>
        <taxon>Daphniidae</taxon>
        <taxon>Daphnia</taxon>
    </lineage>
</organism>
<feature type="transmembrane region" description="Helical" evidence="1">
    <location>
        <begin position="44"/>
        <end position="65"/>
    </location>
</feature>
<comment type="caution">
    <text evidence="2">The sequence shown here is derived from an EMBL/GenBank/DDBJ whole genome shotgun (WGS) entry which is preliminary data.</text>
</comment>
<dbReference type="EMBL" id="JAOYFB010000001">
    <property type="protein sequence ID" value="KAK4002269.1"/>
    <property type="molecule type" value="Genomic_DNA"/>
</dbReference>
<keyword evidence="1" id="KW-1133">Transmembrane helix</keyword>
<evidence type="ECO:0000256" key="1">
    <source>
        <dbReference type="SAM" id="Phobius"/>
    </source>
</evidence>
<sequence length="189" mass="21802">MDELEENQCHIFCRLEYLQWLRVLFVTTDDCYSFFIYTFDNCKVSLFFMVLAINIIISASNLTHLQLASYRVIRPTSPHYFKLFNSALSSVRHRFARSSHRFRFAASFSVVFVFSIISSPSLSSSHRRLCHRLIAVFVIVSSPPSPSPSSNRRLHLRHLLIAVFVFVVSPSFATMEQSDPEKKKTGDRA</sequence>
<keyword evidence="1" id="KW-0472">Membrane</keyword>
<feature type="transmembrane region" description="Helical" evidence="1">
    <location>
        <begin position="102"/>
        <end position="122"/>
    </location>
</feature>
<evidence type="ECO:0000313" key="3">
    <source>
        <dbReference type="Proteomes" id="UP001234178"/>
    </source>
</evidence>
<name>A0ABQ9YNS1_9CRUS</name>
<reference evidence="2 3" key="1">
    <citation type="journal article" date="2023" name="Nucleic Acids Res.">
        <title>The hologenome of Daphnia magna reveals possible DNA methylation and microbiome-mediated evolution of the host genome.</title>
        <authorList>
            <person name="Chaturvedi A."/>
            <person name="Li X."/>
            <person name="Dhandapani V."/>
            <person name="Marshall H."/>
            <person name="Kissane S."/>
            <person name="Cuenca-Cambronero M."/>
            <person name="Asole G."/>
            <person name="Calvet F."/>
            <person name="Ruiz-Romero M."/>
            <person name="Marangio P."/>
            <person name="Guigo R."/>
            <person name="Rago D."/>
            <person name="Mirbahai L."/>
            <person name="Eastwood N."/>
            <person name="Colbourne J.K."/>
            <person name="Zhou J."/>
            <person name="Mallon E."/>
            <person name="Orsini L."/>
        </authorList>
    </citation>
    <scope>NUCLEOTIDE SEQUENCE [LARGE SCALE GENOMIC DNA]</scope>
    <source>
        <strain evidence="2">LRV0_1</strain>
    </source>
</reference>
<accession>A0ABQ9YNS1</accession>
<protein>
    <recommendedName>
        <fullName evidence="4">Transmembrane protein</fullName>
    </recommendedName>
</protein>
<evidence type="ECO:0000313" key="2">
    <source>
        <dbReference type="EMBL" id="KAK4002269.1"/>
    </source>
</evidence>
<keyword evidence="1" id="KW-0812">Transmembrane</keyword>